<dbReference type="InterPro" id="IPR011990">
    <property type="entry name" value="TPR-like_helical_dom_sf"/>
</dbReference>
<evidence type="ECO:0000313" key="3">
    <source>
        <dbReference type="EMBL" id="KAK4788926.1"/>
    </source>
</evidence>
<organism evidence="3 4">
    <name type="scientific">Trapa natans</name>
    <name type="common">Water chestnut</name>
    <dbReference type="NCBI Taxonomy" id="22666"/>
    <lineage>
        <taxon>Eukaryota</taxon>
        <taxon>Viridiplantae</taxon>
        <taxon>Streptophyta</taxon>
        <taxon>Embryophyta</taxon>
        <taxon>Tracheophyta</taxon>
        <taxon>Spermatophyta</taxon>
        <taxon>Magnoliopsida</taxon>
        <taxon>eudicotyledons</taxon>
        <taxon>Gunneridae</taxon>
        <taxon>Pentapetalae</taxon>
        <taxon>rosids</taxon>
        <taxon>malvids</taxon>
        <taxon>Myrtales</taxon>
        <taxon>Lythraceae</taxon>
        <taxon>Trapa</taxon>
    </lineage>
</organism>
<keyword evidence="1" id="KW-0677">Repeat</keyword>
<dbReference type="AlphaFoldDB" id="A0AAN7R6C1"/>
<dbReference type="Gene3D" id="1.25.40.10">
    <property type="entry name" value="Tetratricopeptide repeat domain"/>
    <property type="match status" value="3"/>
</dbReference>
<dbReference type="Proteomes" id="UP001346149">
    <property type="component" value="Unassembled WGS sequence"/>
</dbReference>
<feature type="repeat" description="PPR" evidence="2">
    <location>
        <begin position="384"/>
        <end position="418"/>
    </location>
</feature>
<sequence>MRHLSRFSLLRSRRLHSIPFVRSSELPSVQSVPRFRSVRHASPFSGKFLLTSFQNTSVARSYTSEAADDLKESDQATLVGDIFSKFEDSSDIRREIELHKVAVNHDWVLKELRGLGASPDVAMKFFGWVSGTNGEFLSSKSYNSMLRILGTNGLDQQFWDLIEIMKKKGYGVSKGVRDKMLEKYEEEGRNSDIEKLRGIFASGSIDNSEEKICARICRIVRKEIWSEEVEVKLREMNLQFSSNSVTRILDTLASEPAKALIFFRWVEESGLVKHDGRTYNAIARVLGREDSVDRFWKVVDEMRTAGYELEKETYTIVLRRFLDRKMVSESVSFYEFAMGGSHKPSVGDCTFLLKKISVSESFDLDLFSRVVNSFFGNGDGRALTDSMLSAVLKSLVSVGRLEKCNEVLKLMKDTGYAPSIGMQSKLAFKLGSSGLKEQVEELVEASGNDLDHQTWISLIEGLCVAGDLEKASDYFKRMVKKVEGPFVGNAFECLVSLYCRRNRAADACKLMHDCISEHRLEPRHSTFKLLISKLLVQGGFEDALGIVSLMKSHGFPPFLAPFIEYLSKRGTGENAIAFSRAVTSKRFPSTSVYIQTFEALFEARRHKEAQEFLSKCPKNIRDHADVLDLFWHKTKGTVAAVAS</sequence>
<accession>A0AAN7R6C1</accession>
<dbReference type="NCBIfam" id="TIGR00756">
    <property type="entry name" value="PPR"/>
    <property type="match status" value="3"/>
</dbReference>
<dbReference type="InterPro" id="IPR002885">
    <property type="entry name" value="PPR_rpt"/>
</dbReference>
<dbReference type="PROSITE" id="PS51375">
    <property type="entry name" value="PPR"/>
    <property type="match status" value="4"/>
</dbReference>
<feature type="repeat" description="PPR" evidence="2">
    <location>
        <begin position="523"/>
        <end position="557"/>
    </location>
</feature>
<dbReference type="EMBL" id="JAXQNO010000011">
    <property type="protein sequence ID" value="KAK4788926.1"/>
    <property type="molecule type" value="Genomic_DNA"/>
</dbReference>
<dbReference type="PANTHER" id="PTHR47003">
    <property type="entry name" value="OS01G0970900 PROTEIN"/>
    <property type="match status" value="1"/>
</dbReference>
<feature type="repeat" description="PPR" evidence="2">
    <location>
        <begin position="451"/>
        <end position="485"/>
    </location>
</feature>
<proteinExistence type="predicted"/>
<evidence type="ECO:0000256" key="2">
    <source>
        <dbReference type="PROSITE-ProRule" id="PRU00708"/>
    </source>
</evidence>
<dbReference type="Pfam" id="PF01535">
    <property type="entry name" value="PPR"/>
    <property type="match status" value="5"/>
</dbReference>
<feature type="repeat" description="PPR" evidence="2">
    <location>
        <begin position="275"/>
        <end position="309"/>
    </location>
</feature>
<keyword evidence="4" id="KW-1185">Reference proteome</keyword>
<comment type="caution">
    <text evidence="3">The sequence shown here is derived from an EMBL/GenBank/DDBJ whole genome shotgun (WGS) entry which is preliminary data.</text>
</comment>
<gene>
    <name evidence="3" type="ORF">SAY86_020245</name>
</gene>
<protein>
    <recommendedName>
        <fullName evidence="5">Pentatricopeptide repeat-containing protein</fullName>
    </recommendedName>
</protein>
<dbReference type="GO" id="GO:0008380">
    <property type="term" value="P:RNA splicing"/>
    <property type="evidence" value="ECO:0007669"/>
    <property type="project" value="InterPro"/>
</dbReference>
<reference evidence="3 4" key="1">
    <citation type="journal article" date="2023" name="Hortic Res">
        <title>Pangenome of water caltrop reveals structural variations and asymmetric subgenome divergence after allopolyploidization.</title>
        <authorList>
            <person name="Zhang X."/>
            <person name="Chen Y."/>
            <person name="Wang L."/>
            <person name="Yuan Y."/>
            <person name="Fang M."/>
            <person name="Shi L."/>
            <person name="Lu R."/>
            <person name="Comes H.P."/>
            <person name="Ma Y."/>
            <person name="Chen Y."/>
            <person name="Huang G."/>
            <person name="Zhou Y."/>
            <person name="Zheng Z."/>
            <person name="Qiu Y."/>
        </authorList>
    </citation>
    <scope>NUCLEOTIDE SEQUENCE [LARGE SCALE GENOMIC DNA]</scope>
    <source>
        <strain evidence="3">F231</strain>
    </source>
</reference>
<name>A0AAN7R6C1_TRANT</name>
<evidence type="ECO:0000256" key="1">
    <source>
        <dbReference type="ARBA" id="ARBA00022737"/>
    </source>
</evidence>
<dbReference type="PANTHER" id="PTHR47003:SF3">
    <property type="entry name" value="SMALL RIBOSOMAL SUBUNIT PROTEIN MS81 (RPPR8)"/>
    <property type="match status" value="1"/>
</dbReference>
<evidence type="ECO:0008006" key="5">
    <source>
        <dbReference type="Google" id="ProtNLM"/>
    </source>
</evidence>
<dbReference type="InterPro" id="IPR044578">
    <property type="entry name" value="BIR6-like"/>
</dbReference>
<evidence type="ECO:0000313" key="4">
    <source>
        <dbReference type="Proteomes" id="UP001346149"/>
    </source>
</evidence>